<reference evidence="1 2" key="1">
    <citation type="journal article" date="2022" name="Plant J.">
        <title>Chromosome-level genome of Camellia lanceoleosa provides a valuable resource for understanding genome evolution and self-incompatibility.</title>
        <authorList>
            <person name="Gong W."/>
            <person name="Xiao S."/>
            <person name="Wang L."/>
            <person name="Liao Z."/>
            <person name="Chang Y."/>
            <person name="Mo W."/>
            <person name="Hu G."/>
            <person name="Li W."/>
            <person name="Zhao G."/>
            <person name="Zhu H."/>
            <person name="Hu X."/>
            <person name="Ji K."/>
            <person name="Xiang X."/>
            <person name="Song Q."/>
            <person name="Yuan D."/>
            <person name="Jin S."/>
            <person name="Zhang L."/>
        </authorList>
    </citation>
    <scope>NUCLEOTIDE SEQUENCE [LARGE SCALE GENOMIC DNA]</scope>
    <source>
        <strain evidence="1">SQ_2022a</strain>
    </source>
</reference>
<protein>
    <submittedName>
        <fullName evidence="1">Uncharacterized protein</fullName>
    </submittedName>
</protein>
<gene>
    <name evidence="1" type="ORF">LOK49_LG06G02117</name>
</gene>
<keyword evidence="2" id="KW-1185">Reference proteome</keyword>
<accession>A0ACC0HB80</accession>
<dbReference type="Proteomes" id="UP001060215">
    <property type="component" value="Chromosome 5"/>
</dbReference>
<proteinExistence type="predicted"/>
<sequence length="158" mass="16719">MVKVERLRSLDYEREVMGAADEVVEEVVADIVGRIVKCADGDDHFMDERRVEVAATNEVVHGGNVESQGGNEHMDEGIVMDGMNGSTFGGVEVCDVLPLWAVSRQSGCCSDVAVNNMTNCGTGIAHGDCAISIFDSEVQALPDVVECVTSVGGKNSPV</sequence>
<evidence type="ECO:0000313" key="2">
    <source>
        <dbReference type="Proteomes" id="UP001060215"/>
    </source>
</evidence>
<evidence type="ECO:0000313" key="1">
    <source>
        <dbReference type="EMBL" id="KAI8010366.1"/>
    </source>
</evidence>
<dbReference type="EMBL" id="CM045762">
    <property type="protein sequence ID" value="KAI8010366.1"/>
    <property type="molecule type" value="Genomic_DNA"/>
</dbReference>
<organism evidence="1 2">
    <name type="scientific">Camellia lanceoleosa</name>
    <dbReference type="NCBI Taxonomy" id="1840588"/>
    <lineage>
        <taxon>Eukaryota</taxon>
        <taxon>Viridiplantae</taxon>
        <taxon>Streptophyta</taxon>
        <taxon>Embryophyta</taxon>
        <taxon>Tracheophyta</taxon>
        <taxon>Spermatophyta</taxon>
        <taxon>Magnoliopsida</taxon>
        <taxon>eudicotyledons</taxon>
        <taxon>Gunneridae</taxon>
        <taxon>Pentapetalae</taxon>
        <taxon>asterids</taxon>
        <taxon>Ericales</taxon>
        <taxon>Theaceae</taxon>
        <taxon>Camellia</taxon>
    </lineage>
</organism>
<name>A0ACC0HB80_9ERIC</name>
<comment type="caution">
    <text evidence="1">The sequence shown here is derived from an EMBL/GenBank/DDBJ whole genome shotgun (WGS) entry which is preliminary data.</text>
</comment>